<dbReference type="FunFam" id="3.20.20.70:FF:000014">
    <property type="entry name" value="Probable dual-specificity RNA methyltransferase RlmN"/>
    <property type="match status" value="1"/>
</dbReference>
<evidence type="ECO:0000256" key="9">
    <source>
        <dbReference type="ARBA" id="ARBA00022723"/>
    </source>
</evidence>
<evidence type="ECO:0000256" key="7">
    <source>
        <dbReference type="ARBA" id="ARBA00022691"/>
    </source>
</evidence>
<dbReference type="EC" id="2.1.1.192" evidence="12"/>
<keyword evidence="5 12" id="KW-0489">Methyltransferase</keyword>
<sequence>MLGLSSEDLEEFARQEGEKSFRGRQIHEWIYQRGAKSLDSISVLPKKWRDSLVRKGIQIGRLDEINRVVAEDETLKLLMGTFDGEIVETVGIPTDKRLTVCVSSQIGCPMGCKFCATGKGGLNRSLDVNEIVDQVISVRETMNRRPTHVVFMGMGEPLLNIRNVLDSIECITSDIGIGQRKITVSTVGIPNTLSDLAKLAQDRLGRVKFTLAVSLHAPNQTLRELIIPSASSYPINSLLKDCKKYIELTGRRVSFEYILLGGLNDKDIHADQLANLMRGFQSHVNLIAYNPIAEENFKRPSQSRVNAFRELLENRGVAVSVRASRGRDKDAACGQLRRQAIDKIKIN</sequence>
<evidence type="ECO:0000256" key="12">
    <source>
        <dbReference type="HAMAP-Rule" id="MF_01849"/>
    </source>
</evidence>
<keyword evidence="8 12" id="KW-0819">tRNA processing</keyword>
<dbReference type="Pfam" id="PF04055">
    <property type="entry name" value="Radical_SAM"/>
    <property type="match status" value="1"/>
</dbReference>
<dbReference type="CDD" id="cd01335">
    <property type="entry name" value="Radical_SAM"/>
    <property type="match status" value="1"/>
</dbReference>
<comment type="miscellaneous">
    <text evidence="12">Reaction proceeds by a ping-pong mechanism involving intermediate methylation of a conserved cysteine residue.</text>
</comment>
<dbReference type="GO" id="GO:0030488">
    <property type="term" value="P:tRNA methylation"/>
    <property type="evidence" value="ECO:0007669"/>
    <property type="project" value="UniProtKB-UniRule"/>
</dbReference>
<comment type="catalytic activity">
    <reaction evidence="12">
        <text>adenosine(2503) in 23S rRNA + 2 reduced [2Fe-2S]-[ferredoxin] + 2 S-adenosyl-L-methionine = 2-methyladenosine(2503) in 23S rRNA + 5'-deoxyadenosine + L-methionine + 2 oxidized [2Fe-2S]-[ferredoxin] + S-adenosyl-L-homocysteine</text>
        <dbReference type="Rhea" id="RHEA:42916"/>
        <dbReference type="Rhea" id="RHEA-COMP:10000"/>
        <dbReference type="Rhea" id="RHEA-COMP:10001"/>
        <dbReference type="Rhea" id="RHEA-COMP:10152"/>
        <dbReference type="Rhea" id="RHEA-COMP:10282"/>
        <dbReference type="ChEBI" id="CHEBI:17319"/>
        <dbReference type="ChEBI" id="CHEBI:33737"/>
        <dbReference type="ChEBI" id="CHEBI:33738"/>
        <dbReference type="ChEBI" id="CHEBI:57844"/>
        <dbReference type="ChEBI" id="CHEBI:57856"/>
        <dbReference type="ChEBI" id="CHEBI:59789"/>
        <dbReference type="ChEBI" id="CHEBI:74411"/>
        <dbReference type="ChEBI" id="CHEBI:74497"/>
        <dbReference type="EC" id="2.1.1.192"/>
    </reaction>
</comment>
<evidence type="ECO:0000256" key="2">
    <source>
        <dbReference type="ARBA" id="ARBA00022485"/>
    </source>
</evidence>
<comment type="cofactor">
    <cofactor evidence="12">
        <name>[4Fe-4S] cluster</name>
        <dbReference type="ChEBI" id="CHEBI:49883"/>
    </cofactor>
    <text evidence="12">Binds 1 [4Fe-4S] cluster. The cluster is coordinated with 3 cysteines and an exchangeable S-adenosyl-L-methionine.</text>
</comment>
<organism evidence="14 15">
    <name type="scientific">Prochlorococcus marinus str. PAC1</name>
    <dbReference type="NCBI Taxonomy" id="59924"/>
    <lineage>
        <taxon>Bacteria</taxon>
        <taxon>Bacillati</taxon>
        <taxon>Cyanobacteriota</taxon>
        <taxon>Cyanophyceae</taxon>
        <taxon>Synechococcales</taxon>
        <taxon>Prochlorococcaceae</taxon>
        <taxon>Prochlorococcus</taxon>
    </lineage>
</organism>
<dbReference type="SFLD" id="SFLDF00275">
    <property type="entry name" value="adenosine_C2_methyltransferase"/>
    <property type="match status" value="1"/>
</dbReference>
<dbReference type="InterPro" id="IPR040072">
    <property type="entry name" value="Methyltransferase_A"/>
</dbReference>
<comment type="function">
    <text evidence="12">Specifically methylates position 2 of adenine 2503 in 23S rRNA and position 2 of adenine 37 in tRNAs.</text>
</comment>
<dbReference type="Proteomes" id="UP000030392">
    <property type="component" value="Unassembled WGS sequence"/>
</dbReference>
<keyword evidence="4 12" id="KW-0698">rRNA processing</keyword>
<feature type="binding site" evidence="12">
    <location>
        <position position="112"/>
    </location>
    <ligand>
        <name>[4Fe-4S] cluster</name>
        <dbReference type="ChEBI" id="CHEBI:49883"/>
        <note>4Fe-4S-S-AdoMet</note>
    </ligand>
</feature>
<proteinExistence type="inferred from homology"/>
<dbReference type="PIRSF" id="PIRSF006004">
    <property type="entry name" value="CHP00048"/>
    <property type="match status" value="1"/>
</dbReference>
<gene>
    <name evidence="12" type="primary">rlmN</name>
    <name evidence="14" type="ORF">EV03_0935</name>
</gene>
<dbReference type="PROSITE" id="PS51918">
    <property type="entry name" value="RADICAL_SAM"/>
    <property type="match status" value="1"/>
</dbReference>
<dbReference type="InterPro" id="IPR058240">
    <property type="entry name" value="rSAM_sf"/>
</dbReference>
<evidence type="ECO:0000256" key="8">
    <source>
        <dbReference type="ARBA" id="ARBA00022694"/>
    </source>
</evidence>
<dbReference type="GO" id="GO:0019843">
    <property type="term" value="F:rRNA binding"/>
    <property type="evidence" value="ECO:0007669"/>
    <property type="project" value="UniProtKB-UniRule"/>
</dbReference>
<keyword evidence="11 12" id="KW-0411">Iron-sulfur</keyword>
<dbReference type="NCBIfam" id="TIGR00048">
    <property type="entry name" value="rRNA_mod_RlmN"/>
    <property type="match status" value="1"/>
</dbReference>
<keyword evidence="3 12" id="KW-0963">Cytoplasm</keyword>
<dbReference type="PANTHER" id="PTHR30544:SF5">
    <property type="entry name" value="RADICAL SAM CORE DOMAIN-CONTAINING PROTEIN"/>
    <property type="match status" value="1"/>
</dbReference>
<feature type="domain" description="Radical SAM core" evidence="13">
    <location>
        <begin position="94"/>
        <end position="328"/>
    </location>
</feature>
<dbReference type="GO" id="GO:0005737">
    <property type="term" value="C:cytoplasm"/>
    <property type="evidence" value="ECO:0007669"/>
    <property type="project" value="UniProtKB-SubCell"/>
</dbReference>
<evidence type="ECO:0000256" key="4">
    <source>
        <dbReference type="ARBA" id="ARBA00022552"/>
    </source>
</evidence>
<feature type="binding site" evidence="12">
    <location>
        <begin position="155"/>
        <end position="156"/>
    </location>
    <ligand>
        <name>S-adenosyl-L-methionine</name>
        <dbReference type="ChEBI" id="CHEBI:59789"/>
    </ligand>
</feature>
<dbReference type="InterPro" id="IPR007197">
    <property type="entry name" value="rSAM"/>
</dbReference>
<dbReference type="Gene3D" id="1.10.150.530">
    <property type="match status" value="1"/>
</dbReference>
<evidence type="ECO:0000259" key="13">
    <source>
        <dbReference type="PROSITE" id="PS51918"/>
    </source>
</evidence>
<evidence type="ECO:0000313" key="15">
    <source>
        <dbReference type="Proteomes" id="UP000030392"/>
    </source>
</evidence>
<dbReference type="Pfam" id="PF21016">
    <property type="entry name" value="RlmN_N"/>
    <property type="match status" value="1"/>
</dbReference>
<dbReference type="SFLD" id="SFLDG01062">
    <property type="entry name" value="methyltransferase_(Class_A)"/>
    <property type="match status" value="1"/>
</dbReference>
<dbReference type="SFLD" id="SFLDS00029">
    <property type="entry name" value="Radical_SAM"/>
    <property type="match status" value="1"/>
</dbReference>
<keyword evidence="10 12" id="KW-0408">Iron</keyword>
<evidence type="ECO:0000256" key="6">
    <source>
        <dbReference type="ARBA" id="ARBA00022679"/>
    </source>
</evidence>
<dbReference type="GO" id="GO:0000049">
    <property type="term" value="F:tRNA binding"/>
    <property type="evidence" value="ECO:0007669"/>
    <property type="project" value="UniProtKB-UniRule"/>
</dbReference>
<comment type="subcellular location">
    <subcellularLocation>
        <location evidence="1 12">Cytoplasm</location>
    </subcellularLocation>
</comment>
<keyword evidence="6 12" id="KW-0808">Transferase</keyword>
<feature type="active site" description="Proton acceptor" evidence="12">
    <location>
        <position position="88"/>
    </location>
</feature>
<name>A0A0A2C3T0_PROMR</name>
<dbReference type="SUPFAM" id="SSF102114">
    <property type="entry name" value="Radical SAM enzymes"/>
    <property type="match status" value="1"/>
</dbReference>
<evidence type="ECO:0000256" key="10">
    <source>
        <dbReference type="ARBA" id="ARBA00023004"/>
    </source>
</evidence>
<dbReference type="GO" id="GO:0002935">
    <property type="term" value="F:tRNA (adenine(37)-C2)-methyltransferase activity"/>
    <property type="evidence" value="ECO:0007669"/>
    <property type="project" value="UniProtKB-UniRule"/>
</dbReference>
<dbReference type="GO" id="GO:0070040">
    <property type="term" value="F:rRNA (adenine(2503)-C2-)-methyltransferase activity"/>
    <property type="evidence" value="ECO:0007669"/>
    <property type="project" value="UniProtKB-UniRule"/>
</dbReference>
<dbReference type="InterPro" id="IPR013785">
    <property type="entry name" value="Aldolase_TIM"/>
</dbReference>
<comment type="caution">
    <text evidence="14">The sequence shown here is derived from an EMBL/GenBank/DDBJ whole genome shotgun (WGS) entry which is preliminary data.</text>
</comment>
<feature type="binding site" evidence="12">
    <location>
        <position position="115"/>
    </location>
    <ligand>
        <name>[4Fe-4S] cluster</name>
        <dbReference type="ChEBI" id="CHEBI:49883"/>
        <note>4Fe-4S-S-AdoMet</note>
    </ligand>
</feature>
<keyword evidence="7 12" id="KW-0949">S-adenosyl-L-methionine</keyword>
<dbReference type="GO" id="GO:0051539">
    <property type="term" value="F:4 iron, 4 sulfur cluster binding"/>
    <property type="evidence" value="ECO:0007669"/>
    <property type="project" value="UniProtKB-UniRule"/>
</dbReference>
<comment type="similarity">
    <text evidence="12">Belongs to the radical SAM superfamily. RlmN family.</text>
</comment>
<dbReference type="InterPro" id="IPR004383">
    <property type="entry name" value="rRNA_lsu_MTrfase_RlmN/Cfr"/>
</dbReference>
<accession>A0A0A2C3T0</accession>
<keyword evidence="12" id="KW-1015">Disulfide bond</keyword>
<dbReference type="AlphaFoldDB" id="A0A0A2C3T0"/>
<evidence type="ECO:0000256" key="5">
    <source>
        <dbReference type="ARBA" id="ARBA00022603"/>
    </source>
</evidence>
<dbReference type="GO" id="GO:0046872">
    <property type="term" value="F:metal ion binding"/>
    <property type="evidence" value="ECO:0007669"/>
    <property type="project" value="UniProtKB-KW"/>
</dbReference>
<comment type="caution">
    <text evidence="12">Lacks conserved residue(s) required for the propagation of feature annotation.</text>
</comment>
<evidence type="ECO:0000256" key="3">
    <source>
        <dbReference type="ARBA" id="ARBA00022490"/>
    </source>
</evidence>
<feature type="binding site" evidence="12">
    <location>
        <begin position="214"/>
        <end position="216"/>
    </location>
    <ligand>
        <name>S-adenosyl-L-methionine</name>
        <dbReference type="ChEBI" id="CHEBI:59789"/>
    </ligand>
</feature>
<protein>
    <recommendedName>
        <fullName evidence="12">Probable dual-specificity RNA methyltransferase RlmN</fullName>
        <ecNumber evidence="12">2.1.1.192</ecNumber>
    </recommendedName>
    <alternativeName>
        <fullName evidence="12">23S rRNA (adenine(2503)-C(2))-methyltransferase</fullName>
    </alternativeName>
    <alternativeName>
        <fullName evidence="12">23S rRNA m2A2503 methyltransferase</fullName>
    </alternativeName>
    <alternativeName>
        <fullName evidence="12">Ribosomal RNA large subunit methyltransferase N</fullName>
    </alternativeName>
    <alternativeName>
        <fullName evidence="12">tRNA (adenine(37)-C(2))-methyltransferase</fullName>
    </alternativeName>
    <alternativeName>
        <fullName evidence="12">tRNA m2A37 methyltransferase</fullName>
    </alternativeName>
</protein>
<feature type="binding site" evidence="12">
    <location>
        <position position="290"/>
    </location>
    <ligand>
        <name>S-adenosyl-L-methionine</name>
        <dbReference type="ChEBI" id="CHEBI:59789"/>
    </ligand>
</feature>
<feature type="active site" description="S-methylcysteine intermediate" evidence="12">
    <location>
        <position position="333"/>
    </location>
</feature>
<dbReference type="GO" id="GO:0070475">
    <property type="term" value="P:rRNA base methylation"/>
    <property type="evidence" value="ECO:0007669"/>
    <property type="project" value="UniProtKB-UniRule"/>
</dbReference>
<reference evidence="15" key="1">
    <citation type="journal article" date="2014" name="Sci. Data">
        <title>Genomes of diverse isolates of the marine cyanobacterium Prochlorococcus.</title>
        <authorList>
            <person name="Biller S."/>
            <person name="Berube P."/>
            <person name="Thompson J."/>
            <person name="Kelly L."/>
            <person name="Roggensack S."/>
            <person name="Awad L."/>
            <person name="Roache-Johnson K."/>
            <person name="Ding H."/>
            <person name="Giovannoni S.J."/>
            <person name="Moore L.R."/>
            <person name="Chisholm S.W."/>
        </authorList>
    </citation>
    <scope>NUCLEOTIDE SEQUENCE [LARGE SCALE GENOMIC DNA]</scope>
    <source>
        <strain evidence="15">PAC1</strain>
    </source>
</reference>
<dbReference type="EMBL" id="JNAX01000010">
    <property type="protein sequence ID" value="KGG20996.1"/>
    <property type="molecule type" value="Genomic_DNA"/>
</dbReference>
<dbReference type="InterPro" id="IPR027492">
    <property type="entry name" value="RNA_MTrfase_RlmN"/>
</dbReference>
<comment type="catalytic activity">
    <reaction evidence="12">
        <text>adenosine(37) in tRNA + 2 reduced [2Fe-2S]-[ferredoxin] + 2 S-adenosyl-L-methionine = 2-methyladenosine(37) in tRNA + 5'-deoxyadenosine + L-methionine + 2 oxidized [2Fe-2S]-[ferredoxin] + S-adenosyl-L-homocysteine</text>
        <dbReference type="Rhea" id="RHEA:43332"/>
        <dbReference type="Rhea" id="RHEA-COMP:10000"/>
        <dbReference type="Rhea" id="RHEA-COMP:10001"/>
        <dbReference type="Rhea" id="RHEA-COMP:10162"/>
        <dbReference type="Rhea" id="RHEA-COMP:10485"/>
        <dbReference type="ChEBI" id="CHEBI:17319"/>
        <dbReference type="ChEBI" id="CHEBI:33737"/>
        <dbReference type="ChEBI" id="CHEBI:33738"/>
        <dbReference type="ChEBI" id="CHEBI:57844"/>
        <dbReference type="ChEBI" id="CHEBI:57856"/>
        <dbReference type="ChEBI" id="CHEBI:59789"/>
        <dbReference type="ChEBI" id="CHEBI:74411"/>
        <dbReference type="ChEBI" id="CHEBI:74497"/>
        <dbReference type="EC" id="2.1.1.192"/>
    </reaction>
</comment>
<feature type="binding site" evidence="12">
    <location>
        <position position="185"/>
    </location>
    <ligand>
        <name>S-adenosyl-L-methionine</name>
        <dbReference type="ChEBI" id="CHEBI:59789"/>
    </ligand>
</feature>
<dbReference type="PANTHER" id="PTHR30544">
    <property type="entry name" value="23S RRNA METHYLTRANSFERASE"/>
    <property type="match status" value="1"/>
</dbReference>
<evidence type="ECO:0000256" key="11">
    <source>
        <dbReference type="ARBA" id="ARBA00023014"/>
    </source>
</evidence>
<dbReference type="Gene3D" id="3.20.20.70">
    <property type="entry name" value="Aldolase class I"/>
    <property type="match status" value="1"/>
</dbReference>
<feature type="binding site" evidence="12">
    <location>
        <position position="108"/>
    </location>
    <ligand>
        <name>[4Fe-4S] cluster</name>
        <dbReference type="ChEBI" id="CHEBI:49883"/>
        <note>4Fe-4S-S-AdoMet</note>
    </ligand>
</feature>
<dbReference type="HAMAP" id="MF_01849">
    <property type="entry name" value="RNA_methyltr_RlmN"/>
    <property type="match status" value="1"/>
</dbReference>
<evidence type="ECO:0000313" key="14">
    <source>
        <dbReference type="EMBL" id="KGG20996.1"/>
    </source>
</evidence>
<keyword evidence="9 12" id="KW-0479">Metal-binding</keyword>
<keyword evidence="2 12" id="KW-0004">4Fe-4S</keyword>
<evidence type="ECO:0000256" key="1">
    <source>
        <dbReference type="ARBA" id="ARBA00004496"/>
    </source>
</evidence>
<dbReference type="InterPro" id="IPR048641">
    <property type="entry name" value="RlmN_N"/>
</dbReference>